<dbReference type="PROSITE" id="PS51257">
    <property type="entry name" value="PROKAR_LIPOPROTEIN"/>
    <property type="match status" value="1"/>
</dbReference>
<organism evidence="1 2">
    <name type="scientific">Arenimonas donghaensis DSM 18148 = HO3-R19</name>
    <dbReference type="NCBI Taxonomy" id="1121014"/>
    <lineage>
        <taxon>Bacteria</taxon>
        <taxon>Pseudomonadati</taxon>
        <taxon>Pseudomonadota</taxon>
        <taxon>Gammaproteobacteria</taxon>
        <taxon>Lysobacterales</taxon>
        <taxon>Lysobacteraceae</taxon>
        <taxon>Arenimonas</taxon>
    </lineage>
</organism>
<dbReference type="OrthoDB" id="6022222at2"/>
<dbReference type="Proteomes" id="UP000029085">
    <property type="component" value="Unassembled WGS sequence"/>
</dbReference>
<evidence type="ECO:0008006" key="3">
    <source>
        <dbReference type="Google" id="ProtNLM"/>
    </source>
</evidence>
<accession>A0A087MIM7</accession>
<evidence type="ECO:0000313" key="2">
    <source>
        <dbReference type="Proteomes" id="UP000029085"/>
    </source>
</evidence>
<comment type="caution">
    <text evidence="1">The sequence shown here is derived from an EMBL/GenBank/DDBJ whole genome shotgun (WGS) entry which is preliminary data.</text>
</comment>
<reference evidence="1 2" key="2">
    <citation type="journal article" date="2015" name="Stand. Genomic Sci.">
        <title>High quality draft genomic sequence of Arenimonas donghaensis DSM 18148(T).</title>
        <authorList>
            <person name="Chen F."/>
            <person name="Wang H."/>
            <person name="Cao Y."/>
            <person name="Li X."/>
            <person name="Wang G."/>
        </authorList>
    </citation>
    <scope>NUCLEOTIDE SEQUENCE [LARGE SCALE GENOMIC DNA]</scope>
    <source>
        <strain evidence="1 2">HO3-R19</strain>
    </source>
</reference>
<dbReference type="STRING" id="1121014.N788_03730"/>
<keyword evidence="2" id="KW-1185">Reference proteome</keyword>
<dbReference type="RefSeq" id="WP_034222930.1">
    <property type="nucleotide sequence ID" value="NZ_AVCJ01000012.1"/>
</dbReference>
<reference evidence="2" key="1">
    <citation type="submission" date="2013-08" db="EMBL/GenBank/DDBJ databases">
        <title>Genome sequencing of Arenimonas donghaensis.</title>
        <authorList>
            <person name="Chen F."/>
            <person name="Wang G."/>
        </authorList>
    </citation>
    <scope>NUCLEOTIDE SEQUENCE [LARGE SCALE GENOMIC DNA]</scope>
    <source>
        <strain evidence="2">HO3-R19</strain>
    </source>
</reference>
<gene>
    <name evidence="1" type="ORF">N788_03730</name>
</gene>
<protein>
    <recommendedName>
        <fullName evidence="3">Lipoprotein</fullName>
    </recommendedName>
</protein>
<sequence>MTRALIPVAMLLSALFLSGCKKEEPVEAAPAPLTAPASTDDNEWKAYLGQVIGRNQEGVTDRVFSYYLPIDSDVPAEGDQDGKTMFDRQLENVTVVVQRTVLPGNMLAFGSPDSSKMADLIVMSFTDADPSALAGSQVLYIGNAADSERVKAAVEAAGAKYVFVEAK</sequence>
<evidence type="ECO:0000313" key="1">
    <source>
        <dbReference type="EMBL" id="KFL36730.1"/>
    </source>
</evidence>
<dbReference type="AlphaFoldDB" id="A0A087MIM7"/>
<proteinExistence type="predicted"/>
<dbReference type="PATRIC" id="fig|1121014.3.peg.1412"/>
<name>A0A087MIM7_9GAMM</name>
<dbReference type="EMBL" id="AVCJ01000012">
    <property type="protein sequence ID" value="KFL36730.1"/>
    <property type="molecule type" value="Genomic_DNA"/>
</dbReference>